<evidence type="ECO:0000313" key="4">
    <source>
        <dbReference type="Proteomes" id="UP001158576"/>
    </source>
</evidence>
<evidence type="ECO:0000313" key="3">
    <source>
        <dbReference type="EMBL" id="CAG5096096.1"/>
    </source>
</evidence>
<organism evidence="3 4">
    <name type="scientific">Oikopleura dioica</name>
    <name type="common">Tunicate</name>
    <dbReference type="NCBI Taxonomy" id="34765"/>
    <lineage>
        <taxon>Eukaryota</taxon>
        <taxon>Metazoa</taxon>
        <taxon>Chordata</taxon>
        <taxon>Tunicata</taxon>
        <taxon>Appendicularia</taxon>
        <taxon>Copelata</taxon>
        <taxon>Oikopleuridae</taxon>
        <taxon>Oikopleura</taxon>
    </lineage>
</organism>
<evidence type="ECO:0000256" key="1">
    <source>
        <dbReference type="ARBA" id="ARBA00022729"/>
    </source>
</evidence>
<evidence type="ECO:0000256" key="2">
    <source>
        <dbReference type="ARBA" id="ARBA00023157"/>
    </source>
</evidence>
<reference evidence="3 4" key="1">
    <citation type="submission" date="2021-04" db="EMBL/GenBank/DDBJ databases">
        <authorList>
            <person name="Bliznina A."/>
        </authorList>
    </citation>
    <scope>NUCLEOTIDE SEQUENCE [LARGE SCALE GENOMIC DNA]</scope>
</reference>
<keyword evidence="2" id="KW-1015">Disulfide bond</keyword>
<dbReference type="Proteomes" id="UP001158576">
    <property type="component" value="Chromosome XSR"/>
</dbReference>
<proteinExistence type="predicted"/>
<sequence length="2366" mass="260525">MSGDQAFQCHVCTAAEDHLGNPIGQNNIFCGESFVDNLYLTDCAEDQDVCVTDVRIDWIKQGTQIITTVRRCGKSEDDLQKNGQCFGNYQLFPHPFNLFKDCLSVCSDSGCNNADSYESALDAHAEDIGASEEIECHACQLSEINGEISGNLGCRDGESTVPVKKCPRHLGNSCFTAAEWVSEVQGNFVIESEEDHRGCSAFDFENPNQECIYSLSATGEYSDCKKTCEESKCNTGPLEKRISCITCTGTRLFNGEGTGVGDNNCFELVGGNLNIQECESNSHVCETELEVDWLTTGVQQQTIRRGCTLPNPDQTEPEFCEKGETENRDFMYRDCHSRCDGPQCNVGMDHVQALHQKVLEEEGAPKLSSCQVCKFIQRNDGTVEGDTNCLDTPNKPDECPIHANAGCFTTSSIHFYDGAAREEVYRGCSAFHVPAQDSEWCNPSELGNTRYNVCKKQCTTTNCNNEEHEQPELPIDGLWSACEVCDQTVDQFNVTIGLGNDGCFDGSKSYLKLCENPNDHCVTDLQADWWARGHHTYSIRRYCGTDANTDKCTEGSTATISFKDCKTSCDPRNFNELSGCNAGLEKVSALFAPEDGKGVDSCYTCQYYENNDGTVIGDKDCGSQVQTMAYARTSCYHASSTHVDYFDNNNEFTDEFRGCSPFIETRADYCYESNINNLLHRNCRETCNDNNNCNRDEIILRDRCYTCSGTKNSLGEALGVTDLNCFDNVQPSMLQQCGNGEVCADEMLVDWMPRGEQVVQIKRGCVSSVSSQCTEGGSSLIKFKDCYLQVYGDAKNDNLDVGQKFIDPSHQQDSCHNCRYVEEDDGDVSGNQICQEDLASSDQFKEKCPDYASLGCQASAAVHNYEGVEKFEVYKSCSSFFIGGTNQEIYNQSMSSSGQQVDYSITKTTCRGPNCNNKHLTPPPVGEPIPKGPQCLVCTETVDQNNATVGTGSSGCFSGHMKFVQECAIGDICSAHMEIDWFAKGNMQYRIYRNCASNPVPDTCYSGGSSLIQYKDCYSSCDPMVDGPGCNNDLEEIANKFTAGENRVDECFKCEWEVKQDGTVVGNPECGKNVAVGNYPKVSCPRYADTACYWAASFHRDYNDGITEVEEDHRGCSAFELTRQNQCERREISGLDHLNCKETCTDNGCNSEQVVRHLQCHTCQATKNAQGLFVGVSDINCFDYPQLTEVQECNFETEFCQTEMITDWYGRGQQEVTIRRSCASKAAGDCQQGSTERIMYKDCFHTCEDMLCNTGLEVADLFDDGIGQENCVTCFYAEEDDGDVNGNTNCVKVPDASALTGKCPKWAQNGCFTGAAKHSVSTGPDGEREEVYRGCSTFALQAPIFDNATLVGGTEYVISKETCVGEDCNEKPVDIGSPPVSFTCFVCTATQDHTGMLLGTADPTCFFNPGPHLAYTCPNEDDVCIAEMIVDWTRRGAQTATIQRRCGQPIINPGGQECIEQRNQQNFAKDCGFYTPEKNGNGLSATAHLWGLFSTLPEGNTTSCHTCKFGKDRFGNFLPGSNENCQKLDPDDHNFEMECPQWADAACFTAATWHTEAGIEVEEDYKGCSSFALTQEEMYCSVVDIEGEPHNSCKETCQYENCNQYTPQKKKSCFSCTATVDSNNATVGIGSPSCWSEFPDGNLLETCDVDEAYCIVDVESDWSIHGKQTYTVKRGCSKTPAMKTCAQGQSGQFYWKDCADSCEYDGCNSYLAGATDKFAEGMNATVASCYTCDYLENDDGTVDGNVNCGDNPGLIEINGGESVKTMCPPYAQLACYTGTAFHYDKDGVGHEEVYKGCSTFDLHETDPVCDTILENVDEDGNEDVFGVCKQTCTDDNCNEGHQRPCVPGAGSDCGVLSCYTCEGTYDHMNNTVGFSSPNCLAFPSYNDFQSCAPGQNYCIVDIQIDWYITGEQTTRVRRGCSSYPMSETCRSSGNPTSQAQFKDCGVSCEEAGCNRDLDDAARMFIEKDEERQDKCYACQYIENDDGDVQGNKYCADEPDLIDVSVDCPMYAQKACFTGTNVHYNNDGVVKEAVYKGCSTFEMEAPDIVCNNNFFEMESQGQLQTYGVCKQSCNGDNCNKFHERPCLPGAGDDCGIINCYTCEVTVDSNNQTVGFGNPSCFGDYQDINDLKMCPSGTTHCAVDIEVDWFQNGEQQTRIRRGCAPPEEETPMYEECRDAVSQNQLFMYKDCTGYCNMTACNSDTSLAAEKFMTGIAYTQESCFTCKYGEKDDGTVFGNQFCADEPDKLEYASQKCALYNNLGCYTGTNAHYTTEGVSVEEVYKGCSAFEIPMNDDFGLCGIIYRDENPDSNDYEVGACKQFCNDGPDCNKGHVRPCIHEEGNDCPQGGDSSAVAITSSLIALIISMIL</sequence>
<dbReference type="EMBL" id="OU015569">
    <property type="protein sequence ID" value="CAG5096096.1"/>
    <property type="molecule type" value="Genomic_DNA"/>
</dbReference>
<protein>
    <submittedName>
        <fullName evidence="3">Oidioi.mRNA.OKI2018_I69.XSR.g14472.t2.cds</fullName>
    </submittedName>
</protein>
<name>A0ABN7SDX5_OIKDI</name>
<gene>
    <name evidence="3" type="ORF">OKIOD_LOCUS6030</name>
</gene>
<dbReference type="PANTHER" id="PTHR10036">
    <property type="entry name" value="CD59 GLYCOPROTEIN"/>
    <property type="match status" value="1"/>
</dbReference>
<accession>A0ABN7SDX5</accession>
<keyword evidence="1" id="KW-0732">Signal</keyword>
<keyword evidence="4" id="KW-1185">Reference proteome</keyword>